<comment type="function">
    <text evidence="1 10">Controls the rotational direction of flagella during chemotaxis.</text>
</comment>
<evidence type="ECO:0000256" key="4">
    <source>
        <dbReference type="ARBA" id="ARBA00022475"/>
    </source>
</evidence>
<name>A0ABN1TSV4_9ACTN</name>
<dbReference type="InterPro" id="IPR005503">
    <property type="entry name" value="FliL"/>
</dbReference>
<dbReference type="EMBL" id="BAAALG010000007">
    <property type="protein sequence ID" value="GAA1101262.1"/>
    <property type="molecule type" value="Genomic_DNA"/>
</dbReference>
<evidence type="ECO:0000256" key="1">
    <source>
        <dbReference type="ARBA" id="ARBA00002254"/>
    </source>
</evidence>
<accession>A0ABN1TSV4</accession>
<keyword evidence="4 10" id="KW-1003">Cell membrane</keyword>
<dbReference type="Pfam" id="PF03748">
    <property type="entry name" value="FliL"/>
    <property type="match status" value="1"/>
</dbReference>
<evidence type="ECO:0000256" key="7">
    <source>
        <dbReference type="ARBA" id="ARBA00022779"/>
    </source>
</evidence>
<evidence type="ECO:0000256" key="10">
    <source>
        <dbReference type="RuleBase" id="RU364125"/>
    </source>
</evidence>
<dbReference type="Proteomes" id="UP001501581">
    <property type="component" value="Unassembled WGS sequence"/>
</dbReference>
<keyword evidence="7 10" id="KW-0283">Flagellar rotation</keyword>
<evidence type="ECO:0000256" key="9">
    <source>
        <dbReference type="ARBA" id="ARBA00023136"/>
    </source>
</evidence>
<keyword evidence="9 10" id="KW-0472">Membrane</keyword>
<comment type="caution">
    <text evidence="11">The sequence shown here is derived from an EMBL/GenBank/DDBJ whole genome shotgun (WGS) entry which is preliminary data.</text>
</comment>
<gene>
    <name evidence="11" type="ORF">GCM10009668_19380</name>
</gene>
<feature type="transmembrane region" description="Helical" evidence="10">
    <location>
        <begin position="26"/>
        <end position="45"/>
    </location>
</feature>
<keyword evidence="5 10" id="KW-0145">Chemotaxis</keyword>
<evidence type="ECO:0000313" key="12">
    <source>
        <dbReference type="Proteomes" id="UP001501581"/>
    </source>
</evidence>
<dbReference type="RefSeq" id="WP_343993791.1">
    <property type="nucleotide sequence ID" value="NZ_BAAALG010000007.1"/>
</dbReference>
<protein>
    <recommendedName>
        <fullName evidence="10">Flagellar protein FliL</fullName>
    </recommendedName>
</protein>
<comment type="subcellular location">
    <subcellularLocation>
        <location evidence="2">Cell membrane</location>
        <topology evidence="2">Single-pass membrane protein</topology>
    </subcellularLocation>
</comment>
<evidence type="ECO:0000256" key="2">
    <source>
        <dbReference type="ARBA" id="ARBA00004162"/>
    </source>
</evidence>
<comment type="similarity">
    <text evidence="3 10">Belongs to the FliL family.</text>
</comment>
<keyword evidence="12" id="KW-1185">Reference proteome</keyword>
<sequence>MTMTAMPSGRQAEAEAEEPPKSRRKLLIILALATVLAAGSAWWFVLRPSGPEEPKPGTVVPLEAIQINLAGGHYLRLGIALQLAEGAEEVDGSVALDQAIDLYSGQKITDVTSPPRRRQLKATLSEKVRKAYHDEVLEVFYIDFVAQ</sequence>
<proteinExistence type="inferred from homology"/>
<reference evidence="11 12" key="1">
    <citation type="journal article" date="2019" name="Int. J. Syst. Evol. Microbiol.">
        <title>The Global Catalogue of Microorganisms (GCM) 10K type strain sequencing project: providing services to taxonomists for standard genome sequencing and annotation.</title>
        <authorList>
            <consortium name="The Broad Institute Genomics Platform"/>
            <consortium name="The Broad Institute Genome Sequencing Center for Infectious Disease"/>
            <person name="Wu L."/>
            <person name="Ma J."/>
        </authorList>
    </citation>
    <scope>NUCLEOTIDE SEQUENCE [LARGE SCALE GENOMIC DNA]</scope>
    <source>
        <strain evidence="11 12">JCM 13008</strain>
    </source>
</reference>
<keyword evidence="8 10" id="KW-1133">Transmembrane helix</keyword>
<keyword evidence="6 10" id="KW-0812">Transmembrane</keyword>
<evidence type="ECO:0000256" key="5">
    <source>
        <dbReference type="ARBA" id="ARBA00022500"/>
    </source>
</evidence>
<evidence type="ECO:0000256" key="6">
    <source>
        <dbReference type="ARBA" id="ARBA00022692"/>
    </source>
</evidence>
<evidence type="ECO:0000256" key="8">
    <source>
        <dbReference type="ARBA" id="ARBA00022989"/>
    </source>
</evidence>
<evidence type="ECO:0000313" key="11">
    <source>
        <dbReference type="EMBL" id="GAA1101262.1"/>
    </source>
</evidence>
<evidence type="ECO:0000256" key="3">
    <source>
        <dbReference type="ARBA" id="ARBA00008281"/>
    </source>
</evidence>
<organism evidence="11 12">
    <name type="scientific">Nocardioides dubius</name>
    <dbReference type="NCBI Taxonomy" id="317019"/>
    <lineage>
        <taxon>Bacteria</taxon>
        <taxon>Bacillati</taxon>
        <taxon>Actinomycetota</taxon>
        <taxon>Actinomycetes</taxon>
        <taxon>Propionibacteriales</taxon>
        <taxon>Nocardioidaceae</taxon>
        <taxon>Nocardioides</taxon>
    </lineage>
</organism>